<feature type="signal peptide" evidence="4">
    <location>
        <begin position="1"/>
        <end position="21"/>
    </location>
</feature>
<evidence type="ECO:0000313" key="5">
    <source>
        <dbReference type="EMBL" id="MCY6484132.1"/>
    </source>
</evidence>
<evidence type="ECO:0000256" key="3">
    <source>
        <dbReference type="ARBA" id="ARBA00022729"/>
    </source>
</evidence>
<dbReference type="PIRSF" id="PIRSF006470">
    <property type="entry name" value="DctB"/>
    <property type="match status" value="1"/>
</dbReference>
<comment type="caution">
    <text evidence="5">The sequence shown here is derived from an EMBL/GenBank/DDBJ whole genome shotgun (WGS) entry which is preliminary data.</text>
</comment>
<keyword evidence="3 4" id="KW-0732">Signal</keyword>
<dbReference type="InterPro" id="IPR038404">
    <property type="entry name" value="TRAP_DctP_sf"/>
</dbReference>
<dbReference type="PANTHER" id="PTHR33376:SF7">
    <property type="entry name" value="C4-DICARBOXYLATE-BINDING PROTEIN DCTB"/>
    <property type="match status" value="1"/>
</dbReference>
<sequence>MKKVFSYIMVLALMVSLIGCGSEKSSTNSEDNKKQEVKTMRIAHTLAPDSHYNKGLIKFGELLEEKSGGQLKVELFHSAQLGSERDAIEGISLGTLEATLTSTAPLANFSKKFMVFDLPFIIQDREKAFAAMDGEMGKNMLGSLDSKGIKGLGFWENGFRMLTNSKRRINTPKDIAGLKIRLMENPVHVETFKVLGAQPVPMPFGELFTAMQQKTVDGQENPLVIIDTSKFNEVQENLALTGHFYSPAAFLISKSFFDGLSPELQKVVSEAEVEARKWQRNYCQELEKELVTKLEEKGMKITKPDKKALQEATKSVYDKFKDEIGEDVINALVK</sequence>
<dbReference type="Gene3D" id="3.40.190.170">
    <property type="entry name" value="Bacterial extracellular solute-binding protein, family 7"/>
    <property type="match status" value="1"/>
</dbReference>
<organism evidence="5 6">
    <name type="scientific">Clostridium aestuarii</name>
    <dbReference type="NCBI Taxonomy" id="338193"/>
    <lineage>
        <taxon>Bacteria</taxon>
        <taxon>Bacillati</taxon>
        <taxon>Bacillota</taxon>
        <taxon>Clostridia</taxon>
        <taxon>Eubacteriales</taxon>
        <taxon>Clostridiaceae</taxon>
        <taxon>Clostridium</taxon>
    </lineage>
</organism>
<evidence type="ECO:0000256" key="2">
    <source>
        <dbReference type="ARBA" id="ARBA00022448"/>
    </source>
</evidence>
<keyword evidence="6" id="KW-1185">Reference proteome</keyword>
<dbReference type="NCBIfam" id="NF037995">
    <property type="entry name" value="TRAP_S1"/>
    <property type="match status" value="1"/>
</dbReference>
<dbReference type="NCBIfam" id="TIGR00787">
    <property type="entry name" value="dctP"/>
    <property type="match status" value="1"/>
</dbReference>
<dbReference type="InterPro" id="IPR018389">
    <property type="entry name" value="DctP_fam"/>
</dbReference>
<reference evidence="5" key="1">
    <citation type="submission" date="2022-12" db="EMBL/GenBank/DDBJ databases">
        <authorList>
            <person name="Wang J."/>
        </authorList>
    </citation>
    <scope>NUCLEOTIDE SEQUENCE</scope>
    <source>
        <strain evidence="5">HY-45-18</strain>
    </source>
</reference>
<evidence type="ECO:0000256" key="4">
    <source>
        <dbReference type="SAM" id="SignalP"/>
    </source>
</evidence>
<dbReference type="Proteomes" id="UP001078443">
    <property type="component" value="Unassembled WGS sequence"/>
</dbReference>
<dbReference type="EMBL" id="JAPQER010000002">
    <property type="protein sequence ID" value="MCY6484132.1"/>
    <property type="molecule type" value="Genomic_DNA"/>
</dbReference>
<name>A0ABT4D0H8_9CLOT</name>
<feature type="chain" id="PRO_5046192671" evidence="4">
    <location>
        <begin position="22"/>
        <end position="334"/>
    </location>
</feature>
<proteinExistence type="inferred from homology"/>
<dbReference type="CDD" id="cd13675">
    <property type="entry name" value="PBP2_TRAP_SBP_like_5"/>
    <property type="match status" value="1"/>
</dbReference>
<dbReference type="PANTHER" id="PTHR33376">
    <property type="match status" value="1"/>
</dbReference>
<dbReference type="Pfam" id="PF03480">
    <property type="entry name" value="DctP"/>
    <property type="match status" value="1"/>
</dbReference>
<dbReference type="PROSITE" id="PS51257">
    <property type="entry name" value="PROKAR_LIPOPROTEIN"/>
    <property type="match status" value="1"/>
</dbReference>
<keyword evidence="2" id="KW-0813">Transport</keyword>
<dbReference type="RefSeq" id="WP_268040405.1">
    <property type="nucleotide sequence ID" value="NZ_JAPQER010000002.1"/>
</dbReference>
<protein>
    <submittedName>
        <fullName evidence="5">TRAP transporter substrate-binding protein</fullName>
    </submittedName>
</protein>
<evidence type="ECO:0000256" key="1">
    <source>
        <dbReference type="ARBA" id="ARBA00009023"/>
    </source>
</evidence>
<accession>A0ABT4D0H8</accession>
<comment type="similarity">
    <text evidence="1">Belongs to the bacterial solute-binding protein 7 family.</text>
</comment>
<dbReference type="InterPro" id="IPR004682">
    <property type="entry name" value="TRAP_DctP"/>
</dbReference>
<evidence type="ECO:0000313" key="6">
    <source>
        <dbReference type="Proteomes" id="UP001078443"/>
    </source>
</evidence>
<gene>
    <name evidence="5" type="ORF">OW763_07165</name>
</gene>